<keyword evidence="2" id="KW-1185">Reference proteome</keyword>
<accession>A0A7J0BI95</accession>
<dbReference type="EMBL" id="BLVO01000013">
    <property type="protein sequence ID" value="GFM33288.1"/>
    <property type="molecule type" value="Genomic_DNA"/>
</dbReference>
<name>A0A7J0BI95_9BACT</name>
<dbReference type="Proteomes" id="UP000503840">
    <property type="component" value="Unassembled WGS sequence"/>
</dbReference>
<dbReference type="RefSeq" id="WP_174404956.1">
    <property type="nucleotide sequence ID" value="NZ_BLVO01000013.1"/>
</dbReference>
<reference evidence="1 2" key="1">
    <citation type="submission" date="2020-05" db="EMBL/GenBank/DDBJ databases">
        <title>Draft genome sequence of Desulfovibrio sp. strain HN2T.</title>
        <authorList>
            <person name="Ueno A."/>
            <person name="Tamazawa S."/>
            <person name="Tamamura S."/>
            <person name="Murakami T."/>
            <person name="Kiyama T."/>
            <person name="Inomata H."/>
            <person name="Amano Y."/>
            <person name="Miyakawa K."/>
            <person name="Tamaki H."/>
            <person name="Naganuma T."/>
            <person name="Kaneko K."/>
        </authorList>
    </citation>
    <scope>NUCLEOTIDE SEQUENCE [LARGE SCALE GENOMIC DNA]</scope>
    <source>
        <strain evidence="1 2">HN2</strain>
    </source>
</reference>
<dbReference type="AlphaFoldDB" id="A0A7J0BI95"/>
<comment type="caution">
    <text evidence="1">The sequence shown here is derived from an EMBL/GenBank/DDBJ whole genome shotgun (WGS) entry which is preliminary data.</text>
</comment>
<protein>
    <submittedName>
        <fullName evidence="1">Uncharacterized protein</fullName>
    </submittedName>
</protein>
<sequence>MAKEKTPTVTGTVMYLGPTLRGARHVVHGTIFKGGVPRHLEKELTADPDYAALFVPVADVGAARKELKNATSVLAHCARRVAEKG</sequence>
<evidence type="ECO:0000313" key="1">
    <source>
        <dbReference type="EMBL" id="GFM33288.1"/>
    </source>
</evidence>
<organism evidence="1 2">
    <name type="scientific">Desulfovibrio subterraneus</name>
    <dbReference type="NCBI Taxonomy" id="2718620"/>
    <lineage>
        <taxon>Bacteria</taxon>
        <taxon>Pseudomonadati</taxon>
        <taxon>Thermodesulfobacteriota</taxon>
        <taxon>Desulfovibrionia</taxon>
        <taxon>Desulfovibrionales</taxon>
        <taxon>Desulfovibrionaceae</taxon>
        <taxon>Desulfovibrio</taxon>
    </lineage>
</organism>
<proteinExistence type="predicted"/>
<evidence type="ECO:0000313" key="2">
    <source>
        <dbReference type="Proteomes" id="UP000503840"/>
    </source>
</evidence>
<gene>
    <name evidence="1" type="ORF">DSM101010T_16530</name>
</gene>